<name>A0A1I3VUF4_9HYPH</name>
<dbReference type="Gene3D" id="3.40.50.1980">
    <property type="entry name" value="Nitrogenase molybdenum iron protein domain"/>
    <property type="match status" value="1"/>
</dbReference>
<sequence>MIAAQPDIILASWCGKKVVPDRIRARMGWDRVPAVRDNRIVEIKSPLILQPGPAALTDGLDAICAALKG</sequence>
<dbReference type="Pfam" id="PF01497">
    <property type="entry name" value="Peripla_BP_2"/>
    <property type="match status" value="1"/>
</dbReference>
<organism evidence="2 3">
    <name type="scientific">Neomesorhizobium albiziae</name>
    <dbReference type="NCBI Taxonomy" id="335020"/>
    <lineage>
        <taxon>Bacteria</taxon>
        <taxon>Pseudomonadati</taxon>
        <taxon>Pseudomonadota</taxon>
        <taxon>Alphaproteobacteria</taxon>
        <taxon>Hyphomicrobiales</taxon>
        <taxon>Phyllobacteriaceae</taxon>
        <taxon>Neomesorhizobium</taxon>
    </lineage>
</organism>
<feature type="domain" description="Fe/B12 periplasmic-binding" evidence="1">
    <location>
        <begin position="1"/>
        <end position="69"/>
    </location>
</feature>
<gene>
    <name evidence="2" type="ORF">SAMN04488498_101671</name>
</gene>
<evidence type="ECO:0000259" key="1">
    <source>
        <dbReference type="PROSITE" id="PS50983"/>
    </source>
</evidence>
<accession>A0A1I3VUF4</accession>
<dbReference type="PROSITE" id="PS50983">
    <property type="entry name" value="FE_B12_PBP"/>
    <property type="match status" value="1"/>
</dbReference>
<evidence type="ECO:0000313" key="3">
    <source>
        <dbReference type="Proteomes" id="UP000323300"/>
    </source>
</evidence>
<reference evidence="2 3" key="1">
    <citation type="submission" date="2016-10" db="EMBL/GenBank/DDBJ databases">
        <authorList>
            <person name="Varghese N."/>
            <person name="Submissions S."/>
        </authorList>
    </citation>
    <scope>NUCLEOTIDE SEQUENCE [LARGE SCALE GENOMIC DNA]</scope>
    <source>
        <strain evidence="2 3">DSM 21822</strain>
    </source>
</reference>
<dbReference type="InterPro" id="IPR002491">
    <property type="entry name" value="ABC_transptr_periplasmic_BD"/>
</dbReference>
<protein>
    <submittedName>
        <fullName evidence="2">Iron complex transport system substrate-binding protein</fullName>
    </submittedName>
</protein>
<keyword evidence="3" id="KW-1185">Reference proteome</keyword>
<dbReference type="AlphaFoldDB" id="A0A1I3VUF4"/>
<evidence type="ECO:0000313" key="2">
    <source>
        <dbReference type="EMBL" id="SFJ97761.1"/>
    </source>
</evidence>
<dbReference type="Proteomes" id="UP000323300">
    <property type="component" value="Unassembled WGS sequence"/>
</dbReference>
<dbReference type="EMBL" id="FOSL01000001">
    <property type="protein sequence ID" value="SFJ97761.1"/>
    <property type="molecule type" value="Genomic_DNA"/>
</dbReference>
<dbReference type="SUPFAM" id="SSF53807">
    <property type="entry name" value="Helical backbone' metal receptor"/>
    <property type="match status" value="1"/>
</dbReference>
<proteinExistence type="predicted"/>